<reference evidence="3" key="1">
    <citation type="journal article" date="2020" name="Stud. Mycol.">
        <title>101 Dothideomycetes genomes: a test case for predicting lifestyles and emergence of pathogens.</title>
        <authorList>
            <person name="Haridas S."/>
            <person name="Albert R."/>
            <person name="Binder M."/>
            <person name="Bloem J."/>
            <person name="Labutti K."/>
            <person name="Salamov A."/>
            <person name="Andreopoulos B."/>
            <person name="Baker S."/>
            <person name="Barry K."/>
            <person name="Bills G."/>
            <person name="Bluhm B."/>
            <person name="Cannon C."/>
            <person name="Castanera R."/>
            <person name="Culley D."/>
            <person name="Daum C."/>
            <person name="Ezra D."/>
            <person name="Gonzalez J."/>
            <person name="Henrissat B."/>
            <person name="Kuo A."/>
            <person name="Liang C."/>
            <person name="Lipzen A."/>
            <person name="Lutzoni F."/>
            <person name="Magnuson J."/>
            <person name="Mondo S."/>
            <person name="Nolan M."/>
            <person name="Ohm R."/>
            <person name="Pangilinan J."/>
            <person name="Park H.-J."/>
            <person name="Ramirez L."/>
            <person name="Alfaro M."/>
            <person name="Sun H."/>
            <person name="Tritt A."/>
            <person name="Yoshinaga Y."/>
            <person name="Zwiers L.-H."/>
            <person name="Turgeon B."/>
            <person name="Goodwin S."/>
            <person name="Spatafora J."/>
            <person name="Crous P."/>
            <person name="Grigoriev I."/>
        </authorList>
    </citation>
    <scope>NUCLEOTIDE SEQUENCE</scope>
    <source>
        <strain evidence="3">CBS 161.51</strain>
    </source>
</reference>
<gene>
    <name evidence="3" type="ORF">EJ02DRAFT_396656</name>
</gene>
<comment type="similarity">
    <text evidence="2">Belongs to the asaB hydroxylase/desaturase family.</text>
</comment>
<name>A0A6A5T123_9PLEO</name>
<dbReference type="PANTHER" id="PTHR34598">
    <property type="entry name" value="BLL6449 PROTEIN"/>
    <property type="match status" value="1"/>
</dbReference>
<evidence type="ECO:0000313" key="3">
    <source>
        <dbReference type="EMBL" id="KAF1945359.1"/>
    </source>
</evidence>
<proteinExistence type="inferred from homology"/>
<evidence type="ECO:0008006" key="5">
    <source>
        <dbReference type="Google" id="ProtNLM"/>
    </source>
</evidence>
<dbReference type="OrthoDB" id="412788at2759"/>
<evidence type="ECO:0000313" key="4">
    <source>
        <dbReference type="Proteomes" id="UP000800038"/>
    </source>
</evidence>
<dbReference type="Proteomes" id="UP000800038">
    <property type="component" value="Unassembled WGS sequence"/>
</dbReference>
<dbReference type="NCBIfam" id="NF041278">
    <property type="entry name" value="CmcJ_NvfI_EfuI"/>
    <property type="match status" value="1"/>
</dbReference>
<keyword evidence="1" id="KW-0560">Oxidoreductase</keyword>
<evidence type="ECO:0000256" key="1">
    <source>
        <dbReference type="ARBA" id="ARBA00023002"/>
    </source>
</evidence>
<dbReference type="GO" id="GO:0016491">
    <property type="term" value="F:oxidoreductase activity"/>
    <property type="evidence" value="ECO:0007669"/>
    <property type="project" value="UniProtKB-KW"/>
</dbReference>
<evidence type="ECO:0000256" key="2">
    <source>
        <dbReference type="ARBA" id="ARBA00023604"/>
    </source>
</evidence>
<protein>
    <recommendedName>
        <fullName evidence="5">Methyltransferase</fullName>
    </recommendedName>
</protein>
<dbReference type="PANTHER" id="PTHR34598:SF3">
    <property type="entry name" value="OXIDOREDUCTASE AN1597"/>
    <property type="match status" value="1"/>
</dbReference>
<keyword evidence="4" id="KW-1185">Reference proteome</keyword>
<sequence>MAISIDEDASDGVRTTVNYTTPVNGTTDMYYYASDMDKNLHKPGDMPVEITVSNAWPHAKEFTIDKNGFSIHDFHTNHEDWDVDDSIKKHVYPEMVDFLKKTLGAERVVVFEHTIRSEKNNKQTLTEDKNTSQRSPVMLVHCDYTAESVPEKVKQLLPDEADTLLSRRHCFLNVWKPIRRIVEDRPLALCDATTTLPSDVFKLHVVYSDRQGEIYVMRYRDEHKWWYFPKMTPEHVLFLKMYDSEDDGRAPFVGHSAFVDPGMRKDAPLRESIEFRVMCFY</sequence>
<organism evidence="3 4">
    <name type="scientific">Clathrospora elynae</name>
    <dbReference type="NCBI Taxonomy" id="706981"/>
    <lineage>
        <taxon>Eukaryota</taxon>
        <taxon>Fungi</taxon>
        <taxon>Dikarya</taxon>
        <taxon>Ascomycota</taxon>
        <taxon>Pezizomycotina</taxon>
        <taxon>Dothideomycetes</taxon>
        <taxon>Pleosporomycetidae</taxon>
        <taxon>Pleosporales</taxon>
        <taxon>Diademaceae</taxon>
        <taxon>Clathrospora</taxon>
    </lineage>
</organism>
<accession>A0A6A5T123</accession>
<dbReference type="InterPro" id="IPR044053">
    <property type="entry name" value="AsaB-like"/>
</dbReference>
<dbReference type="EMBL" id="ML976010">
    <property type="protein sequence ID" value="KAF1945359.1"/>
    <property type="molecule type" value="Genomic_DNA"/>
</dbReference>
<dbReference type="AlphaFoldDB" id="A0A6A5T123"/>